<sequence>MTTPVQLYVYDLSNGLAKQLSLPLTGKQIDGIWHTSVVVFGREIFYGQGILETQPGQSHHGKPLHTVDIGETSIDEGTFNEYLAEISQHYTADKYHLLDFNCNSFTNDVVGFLTGGSIPAWIKDLPSDFLATPFGAALRPTIDNMFRLPVPGAAPTSATLQPSPAAAQAAVNASPNPALAASLLQAVANQAFSPSASNGAGPSAPAPTQQQASSSTNTVSAPVHICTNPSSFHSLLRSHRAVVAMFTSATCGPCRMIEPVFEDLAWSKTHGLGKDRVAFVKIDMGVGMGGQVAAEFGIRVTPTFLFFLDGQKSYEFKGADSGELRSQVDLLLFQAFPPHPHTKLVLPAVEALSANPILFTQVPALDSVVSRLASFVDASSPSPETAAAKNKLSQSFPVYLKARFPAGKGAQPPRNLSANAQLIASWAETTRELADALPVAQLFPLVDLWRLAILDGPIATWCSTAASQTNPVHMFIRRSVEALNSGDTSARNTILITLRLLANATSHRALARSLLSAGGQRADTTGALVSSLLHADAQVRTAGASLAFNAAAYLQSGRVDRVRGDASAGHAEEDGEWEVELVSAVLEAVAKETQSEEVVHRLTAALAFLLRLSPVYESQLVPLLEVLQARETLKSKLGSESSVHKPEVRKLVLEVAEKLCP</sequence>
<evidence type="ECO:0000259" key="7">
    <source>
        <dbReference type="PROSITE" id="PS51858"/>
    </source>
</evidence>
<dbReference type="InterPro" id="IPR013535">
    <property type="entry name" value="PUL_dom"/>
</dbReference>
<dbReference type="Gene3D" id="1.25.10.10">
    <property type="entry name" value="Leucine-rich Repeat Variant"/>
    <property type="match status" value="1"/>
</dbReference>
<accession>S8DVA1</accession>
<dbReference type="InterPro" id="IPR042266">
    <property type="entry name" value="PPPDE_sf"/>
</dbReference>
<feature type="region of interest" description="Disordered" evidence="4">
    <location>
        <begin position="194"/>
        <end position="220"/>
    </location>
</feature>
<dbReference type="Proteomes" id="UP000015241">
    <property type="component" value="Unassembled WGS sequence"/>
</dbReference>
<dbReference type="Gene3D" id="3.40.30.10">
    <property type="entry name" value="Glutaredoxin"/>
    <property type="match status" value="1"/>
</dbReference>
<feature type="compositionally biased region" description="Low complexity" evidence="4">
    <location>
        <begin position="194"/>
        <end position="207"/>
    </location>
</feature>
<dbReference type="Gene3D" id="3.90.1720.30">
    <property type="entry name" value="PPPDE domains"/>
    <property type="match status" value="1"/>
</dbReference>
<dbReference type="PANTHER" id="PTHR12378">
    <property type="entry name" value="DESUMOYLATING ISOPEPTIDASE"/>
    <property type="match status" value="1"/>
</dbReference>
<dbReference type="InterPro" id="IPR036249">
    <property type="entry name" value="Thioredoxin-like_sf"/>
</dbReference>
<dbReference type="eggNOG" id="KOG0324">
    <property type="taxonomic scope" value="Eukaryota"/>
</dbReference>
<dbReference type="OrthoDB" id="21221at2759"/>
<dbReference type="PROSITE" id="PS51396">
    <property type="entry name" value="PUL"/>
    <property type="match status" value="1"/>
</dbReference>
<dbReference type="Pfam" id="PF08324">
    <property type="entry name" value="PUL"/>
    <property type="match status" value="1"/>
</dbReference>
<name>S8DVA1_FOMSC</name>
<dbReference type="PROSITE" id="PS00194">
    <property type="entry name" value="THIOREDOXIN_1"/>
    <property type="match status" value="1"/>
</dbReference>
<feature type="domain" description="Thioredoxin" evidence="5">
    <location>
        <begin position="200"/>
        <end position="333"/>
    </location>
</feature>
<keyword evidence="3" id="KW-0378">Hydrolase</keyword>
<feature type="domain" description="PUL" evidence="6">
    <location>
        <begin position="350"/>
        <end position="658"/>
    </location>
</feature>
<reference evidence="8 9" key="1">
    <citation type="journal article" date="2012" name="Science">
        <title>The Paleozoic origin of enzymatic lignin decomposition reconstructed from 31 fungal genomes.</title>
        <authorList>
            <person name="Floudas D."/>
            <person name="Binder M."/>
            <person name="Riley R."/>
            <person name="Barry K."/>
            <person name="Blanchette R.A."/>
            <person name="Henrissat B."/>
            <person name="Martinez A.T."/>
            <person name="Otillar R."/>
            <person name="Spatafora J.W."/>
            <person name="Yadav J.S."/>
            <person name="Aerts A."/>
            <person name="Benoit I."/>
            <person name="Boyd A."/>
            <person name="Carlson A."/>
            <person name="Copeland A."/>
            <person name="Coutinho P.M."/>
            <person name="de Vries R.P."/>
            <person name="Ferreira P."/>
            <person name="Findley K."/>
            <person name="Foster B."/>
            <person name="Gaskell J."/>
            <person name="Glotzer D."/>
            <person name="Gorecki P."/>
            <person name="Heitman J."/>
            <person name="Hesse C."/>
            <person name="Hori C."/>
            <person name="Igarashi K."/>
            <person name="Jurgens J.A."/>
            <person name="Kallen N."/>
            <person name="Kersten P."/>
            <person name="Kohler A."/>
            <person name="Kuees U."/>
            <person name="Kumar T.K.A."/>
            <person name="Kuo A."/>
            <person name="LaButti K."/>
            <person name="Larrondo L.F."/>
            <person name="Lindquist E."/>
            <person name="Ling A."/>
            <person name="Lombard V."/>
            <person name="Lucas S."/>
            <person name="Lundell T."/>
            <person name="Martin R."/>
            <person name="McLaughlin D.J."/>
            <person name="Morgenstern I."/>
            <person name="Morin E."/>
            <person name="Murat C."/>
            <person name="Nagy L.G."/>
            <person name="Nolan M."/>
            <person name="Ohm R.A."/>
            <person name="Patyshakuliyeva A."/>
            <person name="Rokas A."/>
            <person name="Ruiz-Duenas F.J."/>
            <person name="Sabat G."/>
            <person name="Salamov A."/>
            <person name="Samejima M."/>
            <person name="Schmutz J."/>
            <person name="Slot J.C."/>
            <person name="St John F."/>
            <person name="Stenlid J."/>
            <person name="Sun H."/>
            <person name="Sun S."/>
            <person name="Syed K."/>
            <person name="Tsang A."/>
            <person name="Wiebenga A."/>
            <person name="Young D."/>
            <person name="Pisabarro A."/>
            <person name="Eastwood D.C."/>
            <person name="Martin F."/>
            <person name="Cullen D."/>
            <person name="Grigoriev I.V."/>
            <person name="Hibbett D.S."/>
        </authorList>
    </citation>
    <scope>NUCLEOTIDE SEQUENCE</scope>
    <source>
        <strain evidence="9">FP-58527</strain>
    </source>
</reference>
<dbReference type="CDD" id="cd02947">
    <property type="entry name" value="TRX_family"/>
    <property type="match status" value="1"/>
</dbReference>
<dbReference type="AlphaFoldDB" id="S8DVA1"/>
<dbReference type="PANTHER" id="PTHR12378:SF7">
    <property type="entry name" value="DESUMOYLATING ISOPEPTIDASE 1"/>
    <property type="match status" value="1"/>
</dbReference>
<keyword evidence="2" id="KW-0645">Protease</keyword>
<dbReference type="EMBL" id="KE504187">
    <property type="protein sequence ID" value="EPS96522.1"/>
    <property type="molecule type" value="Genomic_DNA"/>
</dbReference>
<protein>
    <recommendedName>
        <fullName evidence="10">DUF862-domain-containing protein</fullName>
    </recommendedName>
</protein>
<dbReference type="InParanoid" id="S8DVA1"/>
<feature type="domain" description="PPPDE" evidence="7">
    <location>
        <begin position="3"/>
        <end position="143"/>
    </location>
</feature>
<dbReference type="HOGENOM" id="CLU_033441_0_0_1"/>
<evidence type="ECO:0000313" key="8">
    <source>
        <dbReference type="EMBL" id="EPS96522.1"/>
    </source>
</evidence>
<dbReference type="PROSITE" id="PS51858">
    <property type="entry name" value="PPPDE"/>
    <property type="match status" value="1"/>
</dbReference>
<dbReference type="GO" id="GO:0006508">
    <property type="term" value="P:proteolysis"/>
    <property type="evidence" value="ECO:0007669"/>
    <property type="project" value="UniProtKB-KW"/>
</dbReference>
<evidence type="ECO:0008006" key="10">
    <source>
        <dbReference type="Google" id="ProtNLM"/>
    </source>
</evidence>
<evidence type="ECO:0000313" key="9">
    <source>
        <dbReference type="Proteomes" id="UP000015241"/>
    </source>
</evidence>
<dbReference type="eggNOG" id="KOG0908">
    <property type="taxonomic scope" value="Eukaryota"/>
</dbReference>
<dbReference type="InterPro" id="IPR008580">
    <property type="entry name" value="PPPDE_dom"/>
</dbReference>
<dbReference type="Pfam" id="PF00085">
    <property type="entry name" value="Thioredoxin"/>
    <property type="match status" value="1"/>
</dbReference>
<feature type="compositionally biased region" description="Polar residues" evidence="4">
    <location>
        <begin position="208"/>
        <end position="220"/>
    </location>
</feature>
<dbReference type="InterPro" id="IPR013766">
    <property type="entry name" value="Thioredoxin_domain"/>
</dbReference>
<dbReference type="PROSITE" id="PS51352">
    <property type="entry name" value="THIOREDOXIN_2"/>
    <property type="match status" value="1"/>
</dbReference>
<dbReference type="SMART" id="SM01179">
    <property type="entry name" value="DUF862"/>
    <property type="match status" value="1"/>
</dbReference>
<comment type="similarity">
    <text evidence="1">Belongs to the DeSI family.</text>
</comment>
<dbReference type="SUPFAM" id="SSF52833">
    <property type="entry name" value="Thioredoxin-like"/>
    <property type="match status" value="1"/>
</dbReference>
<evidence type="ECO:0000259" key="5">
    <source>
        <dbReference type="PROSITE" id="PS51352"/>
    </source>
</evidence>
<dbReference type="InterPro" id="IPR017937">
    <property type="entry name" value="Thioredoxin_CS"/>
</dbReference>
<keyword evidence="9" id="KW-1185">Reference proteome</keyword>
<evidence type="ECO:0000259" key="6">
    <source>
        <dbReference type="PROSITE" id="PS51396"/>
    </source>
</evidence>
<dbReference type="Pfam" id="PF05903">
    <property type="entry name" value="Peptidase_C97"/>
    <property type="match status" value="1"/>
</dbReference>
<dbReference type="GO" id="GO:0008233">
    <property type="term" value="F:peptidase activity"/>
    <property type="evidence" value="ECO:0007669"/>
    <property type="project" value="UniProtKB-KW"/>
</dbReference>
<dbReference type="STRING" id="743788.S8DVA1"/>
<proteinExistence type="inferred from homology"/>
<dbReference type="InterPro" id="IPR011989">
    <property type="entry name" value="ARM-like"/>
</dbReference>
<organism evidence="8 9">
    <name type="scientific">Fomitopsis schrenkii</name>
    <name type="common">Brown rot fungus</name>
    <dbReference type="NCBI Taxonomy" id="2126942"/>
    <lineage>
        <taxon>Eukaryota</taxon>
        <taxon>Fungi</taxon>
        <taxon>Dikarya</taxon>
        <taxon>Basidiomycota</taxon>
        <taxon>Agaricomycotina</taxon>
        <taxon>Agaricomycetes</taxon>
        <taxon>Polyporales</taxon>
        <taxon>Fomitopsis</taxon>
    </lineage>
</organism>
<dbReference type="GO" id="GO:0070646">
    <property type="term" value="P:protein modification by small protein removal"/>
    <property type="evidence" value="ECO:0007669"/>
    <property type="project" value="TreeGrafter"/>
</dbReference>
<evidence type="ECO:0000256" key="4">
    <source>
        <dbReference type="SAM" id="MobiDB-lite"/>
    </source>
</evidence>
<evidence type="ECO:0000256" key="1">
    <source>
        <dbReference type="ARBA" id="ARBA00008140"/>
    </source>
</evidence>
<evidence type="ECO:0000256" key="3">
    <source>
        <dbReference type="ARBA" id="ARBA00022801"/>
    </source>
</evidence>
<gene>
    <name evidence="8" type="ORF">FOMPIDRAFT_1025353</name>
</gene>
<evidence type="ECO:0000256" key="2">
    <source>
        <dbReference type="ARBA" id="ARBA00022670"/>
    </source>
</evidence>